<comment type="caution">
    <text evidence="3">The sequence shown here is derived from an EMBL/GenBank/DDBJ whole genome shotgun (WGS) entry which is preliminary data.</text>
</comment>
<feature type="domain" description="Peptidoglycan binding-like" evidence="1">
    <location>
        <begin position="4"/>
        <end position="57"/>
    </location>
</feature>
<dbReference type="Proteomes" id="UP000824130">
    <property type="component" value="Unassembled WGS sequence"/>
</dbReference>
<feature type="domain" description="Peptidoglycan binding-like" evidence="1">
    <location>
        <begin position="66"/>
        <end position="107"/>
    </location>
</feature>
<gene>
    <name evidence="3" type="ORF">IAD25_05780</name>
</gene>
<dbReference type="Pfam" id="PF01471">
    <property type="entry name" value="PG_binding_1"/>
    <property type="match status" value="2"/>
</dbReference>
<protein>
    <submittedName>
        <fullName evidence="3">Peptidoglycan-binding protein</fullName>
    </submittedName>
</protein>
<dbReference type="SUPFAM" id="SSF55166">
    <property type="entry name" value="Hedgehog/DD-peptidase"/>
    <property type="match status" value="1"/>
</dbReference>
<dbReference type="Gene3D" id="1.10.101.10">
    <property type="entry name" value="PGBD-like superfamily/PGBD"/>
    <property type="match status" value="2"/>
</dbReference>
<dbReference type="InterPro" id="IPR036366">
    <property type="entry name" value="PGBDSf"/>
</dbReference>
<organism evidence="3 4">
    <name type="scientific">Candidatus Allocopromorpha excrementipullorum</name>
    <dbReference type="NCBI Taxonomy" id="2840743"/>
    <lineage>
        <taxon>Bacteria</taxon>
        <taxon>Bacillati</taxon>
        <taxon>Bacillota</taxon>
        <taxon>Clostridia</taxon>
        <taxon>Eubacteriales</taxon>
        <taxon>Eubacteriaceae</taxon>
        <taxon>Eubacteriaceae incertae sedis</taxon>
        <taxon>Candidatus Allocopromorpha</taxon>
    </lineage>
</organism>
<evidence type="ECO:0000313" key="3">
    <source>
        <dbReference type="EMBL" id="HIU96207.1"/>
    </source>
</evidence>
<accession>A0A9D1SVB3</accession>
<proteinExistence type="predicted"/>
<name>A0A9D1SVB3_9FIRM</name>
<evidence type="ECO:0000259" key="1">
    <source>
        <dbReference type="Pfam" id="PF01471"/>
    </source>
</evidence>
<dbReference type="AlphaFoldDB" id="A0A9D1SVB3"/>
<dbReference type="InterPro" id="IPR002477">
    <property type="entry name" value="Peptidoglycan-bd-like"/>
</dbReference>
<dbReference type="InterPro" id="IPR009045">
    <property type="entry name" value="Zn_M74/Hedgehog-like"/>
</dbReference>
<dbReference type="Pfam" id="PF08291">
    <property type="entry name" value="Peptidase_M15_3"/>
    <property type="match status" value="1"/>
</dbReference>
<dbReference type="SUPFAM" id="SSF47090">
    <property type="entry name" value="PGBD-like"/>
    <property type="match status" value="2"/>
</dbReference>
<dbReference type="InterPro" id="IPR013230">
    <property type="entry name" value="Peptidase_M15A_C"/>
</dbReference>
<reference evidence="3" key="1">
    <citation type="submission" date="2020-10" db="EMBL/GenBank/DDBJ databases">
        <authorList>
            <person name="Gilroy R."/>
        </authorList>
    </citation>
    <scope>NUCLEOTIDE SEQUENCE</scope>
    <source>
        <strain evidence="3">ChiSjej4B22-8349</strain>
    </source>
</reference>
<feature type="domain" description="Peptidase M15A C-terminal" evidence="2">
    <location>
        <begin position="127"/>
        <end position="203"/>
    </location>
</feature>
<evidence type="ECO:0000259" key="2">
    <source>
        <dbReference type="Pfam" id="PF08291"/>
    </source>
</evidence>
<dbReference type="InterPro" id="IPR036365">
    <property type="entry name" value="PGBD-like_sf"/>
</dbReference>
<dbReference type="EMBL" id="DVOB01000126">
    <property type="protein sequence ID" value="HIU96207.1"/>
    <property type="molecule type" value="Genomic_DNA"/>
</dbReference>
<reference evidence="3" key="2">
    <citation type="journal article" date="2021" name="PeerJ">
        <title>Extensive microbial diversity within the chicken gut microbiome revealed by metagenomics and culture.</title>
        <authorList>
            <person name="Gilroy R."/>
            <person name="Ravi A."/>
            <person name="Getino M."/>
            <person name="Pursley I."/>
            <person name="Horton D.L."/>
            <person name="Alikhan N.F."/>
            <person name="Baker D."/>
            <person name="Gharbi K."/>
            <person name="Hall N."/>
            <person name="Watson M."/>
            <person name="Adriaenssens E.M."/>
            <person name="Foster-Nyarko E."/>
            <person name="Jarju S."/>
            <person name="Secka A."/>
            <person name="Antonio M."/>
            <person name="Oren A."/>
            <person name="Chaudhuri R.R."/>
            <person name="La Ragione R."/>
            <person name="Hildebrand F."/>
            <person name="Pallen M.J."/>
        </authorList>
    </citation>
    <scope>NUCLEOTIDE SEQUENCE</scope>
    <source>
        <strain evidence="3">ChiSjej4B22-8349</strain>
    </source>
</reference>
<evidence type="ECO:0000313" key="4">
    <source>
        <dbReference type="Proteomes" id="UP000824130"/>
    </source>
</evidence>
<sequence length="241" mass="25263">MLTVKQYQKNLTHYYAYYTGPIDGIVGSKTVAAIKAFQRGHSVFADGIYGVDTNARLVSSIKSLQGKLSVTKDGIIGPDTIAAIKATQRKYGLTVDGIAGTRTIAKLNGGVGTAGSSSSAAWNGSSHFSKAEFKCQCGGRYCNGYPANVSSKLIDILEALRSYYGKPITITSGLRCARHNANVGGVSNSAHKYGRAADIYIPGICGTAAGRRQVVSKAYSLGAAYSYANTSGMGNVVHVNV</sequence>
<dbReference type="Gene3D" id="3.30.1380.10">
    <property type="match status" value="1"/>
</dbReference>